<protein>
    <submittedName>
        <fullName evidence="1">AHH domain-containing protein</fullName>
    </submittedName>
</protein>
<evidence type="ECO:0000313" key="1">
    <source>
        <dbReference type="EMBL" id="MDX6187749.1"/>
    </source>
</evidence>
<sequence length="183" mass="20518">MVYVPGLVYQFDENGELNVPDFDSFNKANGATTAIGGPYDVTGFWEAFFTQLFTEMGDDSPQASIALAVITKGKVKPKNAIILLENLPKQMHHFATNKNKNWTPLMNKIAQKYGLSLNGSWNKALMPHLGRHPNDYHKFVYKAMQEASAKAGNNKEQFIKLFNESVTQPVLQNPGLLRKSGWQ</sequence>
<dbReference type="Proteomes" id="UP001273350">
    <property type="component" value="Unassembled WGS sequence"/>
</dbReference>
<gene>
    <name evidence="1" type="ORF">SGQ83_00155</name>
</gene>
<accession>A0ABU4R803</accession>
<evidence type="ECO:0000313" key="2">
    <source>
        <dbReference type="Proteomes" id="UP001273350"/>
    </source>
</evidence>
<dbReference type="Pfam" id="PF14412">
    <property type="entry name" value="AHH"/>
    <property type="match status" value="1"/>
</dbReference>
<dbReference type="InterPro" id="IPR032871">
    <property type="entry name" value="AHH_dom_containing"/>
</dbReference>
<keyword evidence="2" id="KW-1185">Reference proteome</keyword>
<proteinExistence type="predicted"/>
<organism evidence="1 2">
    <name type="scientific">Flavobacterium cupriresistens</name>
    <dbReference type="NCBI Taxonomy" id="2893885"/>
    <lineage>
        <taxon>Bacteria</taxon>
        <taxon>Pseudomonadati</taxon>
        <taxon>Bacteroidota</taxon>
        <taxon>Flavobacteriia</taxon>
        <taxon>Flavobacteriales</taxon>
        <taxon>Flavobacteriaceae</taxon>
        <taxon>Flavobacterium</taxon>
    </lineage>
</organism>
<name>A0ABU4R803_9FLAO</name>
<dbReference type="EMBL" id="JAWXVI010000001">
    <property type="protein sequence ID" value="MDX6187749.1"/>
    <property type="molecule type" value="Genomic_DNA"/>
</dbReference>
<comment type="caution">
    <text evidence="1">The sequence shown here is derived from an EMBL/GenBank/DDBJ whole genome shotgun (WGS) entry which is preliminary data.</text>
</comment>
<reference evidence="1 2" key="1">
    <citation type="submission" date="2023-11" db="EMBL/GenBank/DDBJ databases">
        <title>Unpublished Manusciprt.</title>
        <authorList>
            <person name="Saticioglu I.B."/>
            <person name="Ay H."/>
            <person name="Ajmi N."/>
            <person name="Altun S."/>
            <person name="Duman M."/>
        </authorList>
    </citation>
    <scope>NUCLEOTIDE SEQUENCE [LARGE SCALE GENOMIC DNA]</scope>
    <source>
        <strain evidence="1 2">Fl-318</strain>
    </source>
</reference>